<evidence type="ECO:0000259" key="3">
    <source>
        <dbReference type="Pfam" id="PF07786"/>
    </source>
</evidence>
<dbReference type="PANTHER" id="PTHR30590:SF2">
    <property type="entry name" value="INNER MEMBRANE PROTEIN"/>
    <property type="match status" value="1"/>
</dbReference>
<name>A0A0U4C2R2_9ACTN</name>
<dbReference type="EMBL" id="CP011502">
    <property type="protein sequence ID" value="ALX05231.1"/>
    <property type="molecule type" value="Genomic_DNA"/>
</dbReference>
<dbReference type="STRING" id="2041.AERYTH_11215"/>
<dbReference type="InterPro" id="IPR007349">
    <property type="entry name" value="DUF418"/>
</dbReference>
<evidence type="ECO:0000313" key="4">
    <source>
        <dbReference type="EMBL" id="ALX05231.1"/>
    </source>
</evidence>
<gene>
    <name evidence="4" type="ORF">AERYTH_11215</name>
</gene>
<evidence type="ECO:0000259" key="2">
    <source>
        <dbReference type="Pfam" id="PF04235"/>
    </source>
</evidence>
<dbReference type="AlphaFoldDB" id="A0A0U4C2R2"/>
<feature type="transmembrane region" description="Helical" evidence="1">
    <location>
        <begin position="132"/>
        <end position="153"/>
    </location>
</feature>
<feature type="transmembrane region" description="Helical" evidence="1">
    <location>
        <begin position="165"/>
        <end position="185"/>
    </location>
</feature>
<dbReference type="InterPro" id="IPR012429">
    <property type="entry name" value="HGSNAT_cat"/>
</dbReference>
<evidence type="ECO:0000256" key="1">
    <source>
        <dbReference type="SAM" id="Phobius"/>
    </source>
</evidence>
<feature type="transmembrane region" description="Helical" evidence="1">
    <location>
        <begin position="278"/>
        <end position="296"/>
    </location>
</feature>
<feature type="transmembrane region" description="Helical" evidence="1">
    <location>
        <begin position="106"/>
        <end position="125"/>
    </location>
</feature>
<dbReference type="Proteomes" id="UP000067689">
    <property type="component" value="Chromosome"/>
</dbReference>
<feature type="transmembrane region" description="Helical" evidence="1">
    <location>
        <begin position="197"/>
        <end position="218"/>
    </location>
</feature>
<dbReference type="Pfam" id="PF07786">
    <property type="entry name" value="HGSNAT_cat"/>
    <property type="match status" value="1"/>
</dbReference>
<keyword evidence="1" id="KW-0472">Membrane</keyword>
<dbReference type="InterPro" id="IPR052529">
    <property type="entry name" value="Bact_Transport_Assoc"/>
</dbReference>
<evidence type="ECO:0000313" key="5">
    <source>
        <dbReference type="Proteomes" id="UP000067689"/>
    </source>
</evidence>
<dbReference type="PANTHER" id="PTHR30590">
    <property type="entry name" value="INNER MEMBRANE PROTEIN"/>
    <property type="match status" value="1"/>
</dbReference>
<feature type="transmembrane region" description="Helical" evidence="1">
    <location>
        <begin position="82"/>
        <end position="100"/>
    </location>
</feature>
<dbReference type="KEGG" id="aer:AERYTH_11215"/>
<sequence length="380" mass="40115">MERLRRFGRPPRIVGIDVARGLAVLGMVGAHLGDTHDDITWSDPSTWDGIVNGRSSLLFAMLAGVSISLICKGRARPGDTRLQMMLVRRGLLILVIGLAIELLNTGVGVILPLYGLLFVASTLVLHWSTRRLWTVAVLLAVVAPFAVALAHALSLAASGPGLNLTLFGLYPVTAWLAVLLAGMAVGRLQLTRARVAAGLLLGGVLVATLGYGAGHLIGSDRDDLVAYLGWDAPDYYDDLGNPTNEPGYLTRLEQSDEIQHVWSTAMQYKPHTAGAPEIVGSGGLAVAVIGLCLLLARRLRAVLLPLAALGSMPLTAYTGHLLLLTALAGGPFGGYVGVSNTVWARTSVGLLVLATLWVAFVGRGPLERLVARVSRPRAEG</sequence>
<feature type="transmembrane region" description="Helical" evidence="1">
    <location>
        <begin position="53"/>
        <end position="70"/>
    </location>
</feature>
<feature type="domain" description="Heparan-alpha-glucosaminide N-acetyltransferase catalytic" evidence="3">
    <location>
        <begin position="12"/>
        <end position="192"/>
    </location>
</feature>
<feature type="domain" description="DUF418" evidence="2">
    <location>
        <begin position="275"/>
        <end position="370"/>
    </location>
</feature>
<proteinExistence type="predicted"/>
<keyword evidence="1" id="KW-1133">Transmembrane helix</keyword>
<feature type="transmembrane region" description="Helical" evidence="1">
    <location>
        <begin position="342"/>
        <end position="362"/>
    </location>
</feature>
<feature type="transmembrane region" description="Helical" evidence="1">
    <location>
        <begin position="303"/>
        <end position="330"/>
    </location>
</feature>
<protein>
    <submittedName>
        <fullName evidence="4">Uncharacterized protein</fullName>
    </submittedName>
</protein>
<dbReference type="PATRIC" id="fig|2041.4.peg.2344"/>
<accession>A0A0U4C2R2</accession>
<keyword evidence="5" id="KW-1185">Reference proteome</keyword>
<feature type="transmembrane region" description="Helical" evidence="1">
    <location>
        <begin position="12"/>
        <end position="33"/>
    </location>
</feature>
<keyword evidence="1" id="KW-0812">Transmembrane</keyword>
<dbReference type="Pfam" id="PF04235">
    <property type="entry name" value="DUF418"/>
    <property type="match status" value="1"/>
</dbReference>
<organism evidence="4 5">
    <name type="scientific">Aeromicrobium erythreum</name>
    <dbReference type="NCBI Taxonomy" id="2041"/>
    <lineage>
        <taxon>Bacteria</taxon>
        <taxon>Bacillati</taxon>
        <taxon>Actinomycetota</taxon>
        <taxon>Actinomycetes</taxon>
        <taxon>Propionibacteriales</taxon>
        <taxon>Nocardioidaceae</taxon>
        <taxon>Aeromicrobium</taxon>
    </lineage>
</organism>
<reference evidence="4 5" key="1">
    <citation type="journal article" date="1991" name="Int. J. Syst. Bacteriol.">
        <title>Description of the erythromycin-producing bacterium Arthrobacter sp. strain NRRL B-3381 as Aeromicrobium erythreum gen. nov., sp. nov.</title>
        <authorList>
            <person name="Miller E.S."/>
            <person name="Woese C.R."/>
            <person name="Brenner S."/>
        </authorList>
    </citation>
    <scope>NUCLEOTIDE SEQUENCE [LARGE SCALE GENOMIC DNA]</scope>
    <source>
        <strain evidence="4 5">AR18</strain>
    </source>
</reference>